<dbReference type="CDD" id="cd00657">
    <property type="entry name" value="Ferritin_like"/>
    <property type="match status" value="1"/>
</dbReference>
<dbReference type="PANTHER" id="PTHR42782:SF4">
    <property type="entry name" value="DUF455 DOMAIN-CONTAINING PROTEIN"/>
    <property type="match status" value="1"/>
</dbReference>
<dbReference type="InterPro" id="IPR011197">
    <property type="entry name" value="UCP012318"/>
</dbReference>
<dbReference type="PIRSF" id="PIRSF012318">
    <property type="entry name" value="UCP012318"/>
    <property type="match status" value="1"/>
</dbReference>
<protein>
    <submittedName>
        <fullName evidence="1">Uncharacterized ferritin-like protein (DUF455 family)</fullName>
    </submittedName>
</protein>
<dbReference type="RefSeq" id="WP_106227157.1">
    <property type="nucleotide sequence ID" value="NZ_PVTV01000012.1"/>
</dbReference>
<reference evidence="1 2" key="1">
    <citation type="submission" date="2018-03" db="EMBL/GenBank/DDBJ databases">
        <title>Genomic Encyclopedia of Type Strains, Phase III (KMG-III): the genomes of soil and plant-associated and newly described type strains.</title>
        <authorList>
            <person name="Whitman W."/>
        </authorList>
    </citation>
    <scope>NUCLEOTIDE SEQUENCE [LARGE SCALE GENOMIC DNA]</scope>
    <source>
        <strain evidence="1 2">MWH-P2sevCIIIb</strain>
    </source>
</reference>
<dbReference type="EMBL" id="PVTV01000012">
    <property type="protein sequence ID" value="PRY98450.1"/>
    <property type="molecule type" value="Genomic_DNA"/>
</dbReference>
<dbReference type="Pfam" id="PF04305">
    <property type="entry name" value="DUF455"/>
    <property type="match status" value="1"/>
</dbReference>
<dbReference type="OrthoDB" id="9778629at2"/>
<dbReference type="SUPFAM" id="SSF47240">
    <property type="entry name" value="Ferritin-like"/>
    <property type="match status" value="1"/>
</dbReference>
<comment type="caution">
    <text evidence="1">The sequence shown here is derived from an EMBL/GenBank/DDBJ whole genome shotgun (WGS) entry which is preliminary data.</text>
</comment>
<name>A0A2T0XHT8_9BURK</name>
<evidence type="ECO:0000313" key="1">
    <source>
        <dbReference type="EMBL" id="PRY98450.1"/>
    </source>
</evidence>
<dbReference type="Proteomes" id="UP000238308">
    <property type="component" value="Unassembled WGS sequence"/>
</dbReference>
<organism evidence="1 2">
    <name type="scientific">Jezberella montanilacus</name>
    <dbReference type="NCBI Taxonomy" id="323426"/>
    <lineage>
        <taxon>Bacteria</taxon>
        <taxon>Pseudomonadati</taxon>
        <taxon>Pseudomonadota</taxon>
        <taxon>Betaproteobacteria</taxon>
        <taxon>Burkholderiales</taxon>
        <taxon>Alcaligenaceae</taxon>
        <taxon>Jezberella</taxon>
    </lineage>
</organism>
<dbReference type="AlphaFoldDB" id="A0A2T0XHT8"/>
<dbReference type="InterPro" id="IPR009078">
    <property type="entry name" value="Ferritin-like_SF"/>
</dbReference>
<keyword evidence="2" id="KW-1185">Reference proteome</keyword>
<accession>A0A2T0XHT8</accession>
<gene>
    <name evidence="1" type="ORF">BCM14_1278</name>
</gene>
<dbReference type="InterPro" id="IPR007402">
    <property type="entry name" value="DUF455"/>
</dbReference>
<dbReference type="PANTHER" id="PTHR42782">
    <property type="entry name" value="SI:CH73-314G15.3"/>
    <property type="match status" value="1"/>
</dbReference>
<sequence length="259" mass="28890">MKNELRHLALEALTQSDWHGKAHILSQIDRTSPIDFRASLVAAEGIPGRPVLSLVAPSQLPQRSVSTHEGRAGLIHSLAHIEFNAINLALDVLWRFADMPEAFYRDWLTVAQEESLHFSLLHDHLKRLGYAYGDFACHDGLWEMAERTQGDVLARLALVPRTLEARGLDASPLVRHKLASGGDKAAAEIVDLILRDEIGHVAIGNKWYRYVCDQRGLDPITTYRDLSRTYRAPTLKGPFNLEARRAAGFEEAELTALGT</sequence>
<evidence type="ECO:0000313" key="2">
    <source>
        <dbReference type="Proteomes" id="UP000238308"/>
    </source>
</evidence>
<proteinExistence type="predicted"/>